<gene>
    <name evidence="1" type="ORF">HPB50_015591</name>
</gene>
<proteinExistence type="predicted"/>
<dbReference type="EMBL" id="CM023482">
    <property type="protein sequence ID" value="KAH6939003.1"/>
    <property type="molecule type" value="Genomic_DNA"/>
</dbReference>
<accession>A0ACB7SYU1</accession>
<protein>
    <submittedName>
        <fullName evidence="1">Uncharacterized protein</fullName>
    </submittedName>
</protein>
<evidence type="ECO:0000313" key="2">
    <source>
        <dbReference type="Proteomes" id="UP000821845"/>
    </source>
</evidence>
<sequence length="108" mass="12136">MDSPEDISFYTGLPNFESFMSFLRLIDPGSVSDKELVEKSGFLNLQFQPGDSVMADKGLKIQDLLSAKGVALNIPPFLQRQRLTEEEVKSNRRNCKPQNTCRATHSTN</sequence>
<name>A0ACB7SYU1_HYAAI</name>
<reference evidence="1" key="1">
    <citation type="submission" date="2020-05" db="EMBL/GenBank/DDBJ databases">
        <title>Large-scale comparative analyses of tick genomes elucidate their genetic diversity and vector capacities.</title>
        <authorList>
            <person name="Jia N."/>
            <person name="Wang J."/>
            <person name="Shi W."/>
            <person name="Du L."/>
            <person name="Sun Y."/>
            <person name="Zhan W."/>
            <person name="Jiang J."/>
            <person name="Wang Q."/>
            <person name="Zhang B."/>
            <person name="Ji P."/>
            <person name="Sakyi L.B."/>
            <person name="Cui X."/>
            <person name="Yuan T."/>
            <person name="Jiang B."/>
            <person name="Yang W."/>
            <person name="Lam T.T.-Y."/>
            <person name="Chang Q."/>
            <person name="Ding S."/>
            <person name="Wang X."/>
            <person name="Zhu J."/>
            <person name="Ruan X."/>
            <person name="Zhao L."/>
            <person name="Wei J."/>
            <person name="Que T."/>
            <person name="Du C."/>
            <person name="Cheng J."/>
            <person name="Dai P."/>
            <person name="Han X."/>
            <person name="Huang E."/>
            <person name="Gao Y."/>
            <person name="Liu J."/>
            <person name="Shao H."/>
            <person name="Ye R."/>
            <person name="Li L."/>
            <person name="Wei W."/>
            <person name="Wang X."/>
            <person name="Wang C."/>
            <person name="Yang T."/>
            <person name="Huo Q."/>
            <person name="Li W."/>
            <person name="Guo W."/>
            <person name="Chen H."/>
            <person name="Zhou L."/>
            <person name="Ni X."/>
            <person name="Tian J."/>
            <person name="Zhou Y."/>
            <person name="Sheng Y."/>
            <person name="Liu T."/>
            <person name="Pan Y."/>
            <person name="Xia L."/>
            <person name="Li J."/>
            <person name="Zhao F."/>
            <person name="Cao W."/>
        </authorList>
    </citation>
    <scope>NUCLEOTIDE SEQUENCE</scope>
    <source>
        <strain evidence="1">Hyas-2018</strain>
    </source>
</reference>
<evidence type="ECO:0000313" key="1">
    <source>
        <dbReference type="EMBL" id="KAH6939003.1"/>
    </source>
</evidence>
<comment type="caution">
    <text evidence="1">The sequence shown here is derived from an EMBL/GenBank/DDBJ whole genome shotgun (WGS) entry which is preliminary data.</text>
</comment>
<dbReference type="Proteomes" id="UP000821845">
    <property type="component" value="Chromosome 2"/>
</dbReference>
<organism evidence="1 2">
    <name type="scientific">Hyalomma asiaticum</name>
    <name type="common">Tick</name>
    <dbReference type="NCBI Taxonomy" id="266040"/>
    <lineage>
        <taxon>Eukaryota</taxon>
        <taxon>Metazoa</taxon>
        <taxon>Ecdysozoa</taxon>
        <taxon>Arthropoda</taxon>
        <taxon>Chelicerata</taxon>
        <taxon>Arachnida</taxon>
        <taxon>Acari</taxon>
        <taxon>Parasitiformes</taxon>
        <taxon>Ixodida</taxon>
        <taxon>Ixodoidea</taxon>
        <taxon>Ixodidae</taxon>
        <taxon>Hyalomminae</taxon>
        <taxon>Hyalomma</taxon>
    </lineage>
</organism>
<keyword evidence="2" id="KW-1185">Reference proteome</keyword>